<accession>A0ABY8FUA3</accession>
<protein>
    <submittedName>
        <fullName evidence="6">EI24 domain-containing protein</fullName>
    </submittedName>
</protein>
<feature type="transmembrane region" description="Helical" evidence="5">
    <location>
        <begin position="188"/>
        <end position="214"/>
    </location>
</feature>
<evidence type="ECO:0000256" key="4">
    <source>
        <dbReference type="ARBA" id="ARBA00023136"/>
    </source>
</evidence>
<comment type="subcellular location">
    <subcellularLocation>
        <location evidence="1">Membrane</location>
        <topology evidence="1">Multi-pass membrane protein</topology>
    </subcellularLocation>
</comment>
<dbReference type="Proteomes" id="UP001215827">
    <property type="component" value="Chromosome"/>
</dbReference>
<dbReference type="Pfam" id="PF07264">
    <property type="entry name" value="EI24"/>
    <property type="match status" value="1"/>
</dbReference>
<evidence type="ECO:0000256" key="5">
    <source>
        <dbReference type="SAM" id="Phobius"/>
    </source>
</evidence>
<feature type="transmembrane region" description="Helical" evidence="5">
    <location>
        <begin position="132"/>
        <end position="159"/>
    </location>
</feature>
<dbReference type="EMBL" id="CP121106">
    <property type="protein sequence ID" value="WFL78599.1"/>
    <property type="molecule type" value="Genomic_DNA"/>
</dbReference>
<gene>
    <name evidence="6" type="ORF">P7228_05920</name>
</gene>
<evidence type="ECO:0000256" key="1">
    <source>
        <dbReference type="ARBA" id="ARBA00004141"/>
    </source>
</evidence>
<name>A0ABY8FUA3_9SPHN</name>
<dbReference type="InterPro" id="IPR059112">
    <property type="entry name" value="CysZ/EI24"/>
</dbReference>
<proteinExistence type="predicted"/>
<feature type="transmembrane region" description="Helical" evidence="5">
    <location>
        <begin position="62"/>
        <end position="89"/>
    </location>
</feature>
<keyword evidence="3 5" id="KW-1133">Transmembrane helix</keyword>
<keyword evidence="4 5" id="KW-0472">Membrane</keyword>
<evidence type="ECO:0000256" key="2">
    <source>
        <dbReference type="ARBA" id="ARBA00022692"/>
    </source>
</evidence>
<evidence type="ECO:0000313" key="7">
    <source>
        <dbReference type="Proteomes" id="UP001215827"/>
    </source>
</evidence>
<organism evidence="6 7">
    <name type="scientific">Altererythrobacter arenosus</name>
    <dbReference type="NCBI Taxonomy" id="3032592"/>
    <lineage>
        <taxon>Bacteria</taxon>
        <taxon>Pseudomonadati</taxon>
        <taxon>Pseudomonadota</taxon>
        <taxon>Alphaproteobacteria</taxon>
        <taxon>Sphingomonadales</taxon>
        <taxon>Erythrobacteraceae</taxon>
        <taxon>Altererythrobacter</taxon>
    </lineage>
</organism>
<sequence>MPAVINALVLAMRQLSDPPVLRVLAKSIAITIGLFVLLGFGISEGLPRLMSGYLDLGGETYAILSLILTLFALWFLFRIVAVAVLQFFADEVVIAVEARHYPAASLGARRLPFREDLSNSLGSIARTIGINLLAIPIALLLIPTGIGPAIAFFGANAILLGRELTDMAWLRHRQDPGARSPAGRVDRLILGAAVAGLMLVPFVNLLAPVLGAAAGTHLVHRRLRNDNA</sequence>
<keyword evidence="2 5" id="KW-0812">Transmembrane</keyword>
<dbReference type="RefSeq" id="WP_278017289.1">
    <property type="nucleotide sequence ID" value="NZ_CP121106.1"/>
</dbReference>
<evidence type="ECO:0000313" key="6">
    <source>
        <dbReference type="EMBL" id="WFL78599.1"/>
    </source>
</evidence>
<feature type="transmembrane region" description="Helical" evidence="5">
    <location>
        <begin position="20"/>
        <end position="42"/>
    </location>
</feature>
<keyword evidence="7" id="KW-1185">Reference proteome</keyword>
<reference evidence="6 7" key="1">
    <citation type="submission" date="2023-03" db="EMBL/GenBank/DDBJ databases">
        <title>Altererythrobacter sp. CAU 1644 isolated from sand.</title>
        <authorList>
            <person name="Kim W."/>
        </authorList>
    </citation>
    <scope>NUCLEOTIDE SEQUENCE [LARGE SCALE GENOMIC DNA]</scope>
    <source>
        <strain evidence="6 7">CAU 1644</strain>
    </source>
</reference>
<evidence type="ECO:0000256" key="3">
    <source>
        <dbReference type="ARBA" id="ARBA00022989"/>
    </source>
</evidence>